<organism evidence="1 2">
    <name type="scientific">Aphis glycines</name>
    <name type="common">Soybean aphid</name>
    <dbReference type="NCBI Taxonomy" id="307491"/>
    <lineage>
        <taxon>Eukaryota</taxon>
        <taxon>Metazoa</taxon>
        <taxon>Ecdysozoa</taxon>
        <taxon>Arthropoda</taxon>
        <taxon>Hexapoda</taxon>
        <taxon>Insecta</taxon>
        <taxon>Pterygota</taxon>
        <taxon>Neoptera</taxon>
        <taxon>Paraneoptera</taxon>
        <taxon>Hemiptera</taxon>
        <taxon>Sternorrhyncha</taxon>
        <taxon>Aphidomorpha</taxon>
        <taxon>Aphidoidea</taxon>
        <taxon>Aphididae</taxon>
        <taxon>Aphidini</taxon>
        <taxon>Aphis</taxon>
        <taxon>Aphis</taxon>
    </lineage>
</organism>
<dbReference type="AlphaFoldDB" id="A0A6G0TQE1"/>
<keyword evidence="2" id="KW-1185">Reference proteome</keyword>
<dbReference type="SUPFAM" id="SSF52540">
    <property type="entry name" value="P-loop containing nucleoside triphosphate hydrolases"/>
    <property type="match status" value="1"/>
</dbReference>
<dbReference type="Proteomes" id="UP000475862">
    <property type="component" value="Unassembled WGS sequence"/>
</dbReference>
<reference evidence="1 2" key="1">
    <citation type="submission" date="2019-08" db="EMBL/GenBank/DDBJ databases">
        <title>The genome of the soybean aphid Biotype 1, its phylome, world population structure and adaptation to the North American continent.</title>
        <authorList>
            <person name="Giordano R."/>
            <person name="Donthu R.K."/>
            <person name="Hernandez A.G."/>
            <person name="Wright C.L."/>
            <person name="Zimin A.V."/>
        </authorList>
    </citation>
    <scope>NUCLEOTIDE SEQUENCE [LARGE SCALE GENOMIC DNA]</scope>
    <source>
        <tissue evidence="1">Whole aphids</tissue>
    </source>
</reference>
<dbReference type="PANTHER" id="PTHR12083:SF9">
    <property type="entry name" value="BIFUNCTIONAL POLYNUCLEOTIDE PHOSPHATASE_KINASE"/>
    <property type="match status" value="1"/>
</dbReference>
<dbReference type="GO" id="GO:0046403">
    <property type="term" value="F:polynucleotide 3'-phosphatase activity"/>
    <property type="evidence" value="ECO:0007669"/>
    <property type="project" value="TreeGrafter"/>
</dbReference>
<dbReference type="GO" id="GO:0003690">
    <property type="term" value="F:double-stranded DNA binding"/>
    <property type="evidence" value="ECO:0007669"/>
    <property type="project" value="TreeGrafter"/>
</dbReference>
<dbReference type="GO" id="GO:0046404">
    <property type="term" value="F:ATP-dependent polydeoxyribonucleotide 5'-hydroxyl-kinase activity"/>
    <property type="evidence" value="ECO:0007669"/>
    <property type="project" value="TreeGrafter"/>
</dbReference>
<sequence>MIIMVGCPGSGKSYFASNNLFFHDHMKIISRDTLGSWQKCVAMTKKYLSSSSRSIIIDNTNPDIESRKRFIDIAKSFKIPCRVFLMNVSKDHGKHNNKVMQYLILMVKSDMNQKWLKTIALDSSFEFRELTDKKHQKVSDAAINFYFSKFQEPTKSEGIDEIVNINFVPNFKDPDHKKLYKMFLL</sequence>
<evidence type="ECO:0000313" key="2">
    <source>
        <dbReference type="Proteomes" id="UP000475862"/>
    </source>
</evidence>
<comment type="caution">
    <text evidence="1">The sequence shown here is derived from an EMBL/GenBank/DDBJ whole genome shotgun (WGS) entry which is preliminary data.</text>
</comment>
<dbReference type="Pfam" id="PF13671">
    <property type="entry name" value="AAA_33"/>
    <property type="match status" value="1"/>
</dbReference>
<name>A0A6G0TQE1_APHGL</name>
<gene>
    <name evidence="1" type="ORF">AGLY_006886</name>
</gene>
<dbReference type="GO" id="GO:0006281">
    <property type="term" value="P:DNA repair"/>
    <property type="evidence" value="ECO:0007669"/>
    <property type="project" value="TreeGrafter"/>
</dbReference>
<dbReference type="OrthoDB" id="19045at2759"/>
<dbReference type="PANTHER" id="PTHR12083">
    <property type="entry name" value="BIFUNCTIONAL POLYNUCLEOTIDE PHOSPHATASE/KINASE"/>
    <property type="match status" value="1"/>
</dbReference>
<protein>
    <submittedName>
        <fullName evidence="1">Uncharacterized protein</fullName>
    </submittedName>
</protein>
<evidence type="ECO:0000313" key="1">
    <source>
        <dbReference type="EMBL" id="KAE9536824.1"/>
    </source>
</evidence>
<dbReference type="EMBL" id="VYZN01000020">
    <property type="protein sequence ID" value="KAE9536824.1"/>
    <property type="molecule type" value="Genomic_DNA"/>
</dbReference>
<dbReference type="Gene3D" id="3.40.50.300">
    <property type="entry name" value="P-loop containing nucleotide triphosphate hydrolases"/>
    <property type="match status" value="1"/>
</dbReference>
<accession>A0A6G0TQE1</accession>
<dbReference type="InterPro" id="IPR027417">
    <property type="entry name" value="P-loop_NTPase"/>
</dbReference>
<proteinExistence type="predicted"/>